<evidence type="ECO:0000256" key="8">
    <source>
        <dbReference type="ARBA" id="ARBA00022643"/>
    </source>
</evidence>
<dbReference type="GO" id="GO:0006207">
    <property type="term" value="P:'de novo' pyrimidine nucleobase biosynthetic process"/>
    <property type="evidence" value="ECO:0007669"/>
    <property type="project" value="InterPro"/>
</dbReference>
<dbReference type="UniPathway" id="UPA00070">
    <property type="reaction ID" value="UER00946"/>
</dbReference>
<evidence type="ECO:0000256" key="7">
    <source>
        <dbReference type="ARBA" id="ARBA00022630"/>
    </source>
</evidence>
<evidence type="ECO:0000256" key="5">
    <source>
        <dbReference type="ARBA" id="ARBA00012791"/>
    </source>
</evidence>
<dbReference type="OrthoDB" id="14784at2759"/>
<dbReference type="InterPro" id="IPR001295">
    <property type="entry name" value="Dihydroorotate_DH_CS"/>
</dbReference>
<feature type="domain" description="Dihydroorotate dehydrogenase catalytic" evidence="12">
    <location>
        <begin position="152"/>
        <end position="472"/>
    </location>
</feature>
<dbReference type="WBParaSite" id="TCLT_0000185001-mRNA-1">
    <property type="protein sequence ID" value="TCLT_0000185001-mRNA-1"/>
    <property type="gene ID" value="TCLT_0000185001"/>
</dbReference>
<evidence type="ECO:0000313" key="13">
    <source>
        <dbReference type="EMBL" id="VDM97504.1"/>
    </source>
</evidence>
<dbReference type="EC" id="1.3.5.2" evidence="5"/>
<comment type="catalytic activity">
    <reaction evidence="11">
        <text>(S)-dihydroorotate + a quinone = orotate + a quinol</text>
        <dbReference type="Rhea" id="RHEA:30187"/>
        <dbReference type="ChEBI" id="CHEBI:24646"/>
        <dbReference type="ChEBI" id="CHEBI:30839"/>
        <dbReference type="ChEBI" id="CHEBI:30864"/>
        <dbReference type="ChEBI" id="CHEBI:132124"/>
        <dbReference type="EC" id="1.3.5.2"/>
    </reaction>
</comment>
<comment type="similarity">
    <text evidence="4">Belongs to the dihydroorotate dehydrogenase family. Type 2 subfamily.</text>
</comment>
<dbReference type="GO" id="GO:0044205">
    <property type="term" value="P:'de novo' UMP biosynthetic process"/>
    <property type="evidence" value="ECO:0007669"/>
    <property type="project" value="UniProtKB-UniPathway"/>
</dbReference>
<dbReference type="Gene3D" id="3.20.20.70">
    <property type="entry name" value="Aldolase class I"/>
    <property type="match status" value="1"/>
</dbReference>
<comment type="cofactor">
    <cofactor evidence="1">
        <name>FMN</name>
        <dbReference type="ChEBI" id="CHEBI:58210"/>
    </cofactor>
</comment>
<evidence type="ECO:0000256" key="3">
    <source>
        <dbReference type="ARBA" id="ARBA00005161"/>
    </source>
</evidence>
<proteinExistence type="inferred from homology"/>
<evidence type="ECO:0000256" key="9">
    <source>
        <dbReference type="ARBA" id="ARBA00023002"/>
    </source>
</evidence>
<comment type="subcellular location">
    <subcellularLocation>
        <location evidence="2">Membrane</location>
    </subcellularLocation>
</comment>
<keyword evidence="10" id="KW-0472">Membrane</keyword>
<evidence type="ECO:0000313" key="14">
    <source>
        <dbReference type="Proteomes" id="UP000276776"/>
    </source>
</evidence>
<keyword evidence="14" id="KW-1185">Reference proteome</keyword>
<dbReference type="InterPro" id="IPR005720">
    <property type="entry name" value="Dihydroorotate_DH_cat"/>
</dbReference>
<dbReference type="PANTHER" id="PTHR48109">
    <property type="entry name" value="DIHYDROOROTATE DEHYDROGENASE (QUINONE), MITOCHONDRIAL-RELATED"/>
    <property type="match status" value="1"/>
</dbReference>
<dbReference type="InterPro" id="IPR013785">
    <property type="entry name" value="Aldolase_TIM"/>
</dbReference>
<keyword evidence="8" id="KW-0288">FMN</keyword>
<evidence type="ECO:0000256" key="6">
    <source>
        <dbReference type="ARBA" id="ARBA00017599"/>
    </source>
</evidence>
<evidence type="ECO:0000256" key="4">
    <source>
        <dbReference type="ARBA" id="ARBA00005359"/>
    </source>
</evidence>
<dbReference type="Proteomes" id="UP000276776">
    <property type="component" value="Unassembled WGS sequence"/>
</dbReference>
<accession>A0A0N5CNS8</accession>
<dbReference type="PANTHER" id="PTHR48109:SF4">
    <property type="entry name" value="DIHYDROOROTATE DEHYDROGENASE (QUINONE), MITOCHONDRIAL"/>
    <property type="match status" value="1"/>
</dbReference>
<dbReference type="EMBL" id="UYYF01000288">
    <property type="protein sequence ID" value="VDM97504.1"/>
    <property type="molecule type" value="Genomic_DNA"/>
</dbReference>
<dbReference type="CDD" id="cd04738">
    <property type="entry name" value="DHOD_2_like"/>
    <property type="match status" value="1"/>
</dbReference>
<reference evidence="13 14" key="2">
    <citation type="submission" date="2018-11" db="EMBL/GenBank/DDBJ databases">
        <authorList>
            <consortium name="Pathogen Informatics"/>
        </authorList>
    </citation>
    <scope>NUCLEOTIDE SEQUENCE [LARGE SCALE GENOMIC DNA]</scope>
</reference>
<dbReference type="PROSITE" id="PS00912">
    <property type="entry name" value="DHODEHASE_2"/>
    <property type="match status" value="1"/>
</dbReference>
<dbReference type="GO" id="GO:0106430">
    <property type="term" value="F:dihydroorotate dehydrogenase (quinone) activity"/>
    <property type="evidence" value="ECO:0007669"/>
    <property type="project" value="UniProtKB-EC"/>
</dbReference>
<name>A0A0N5CNS8_THECL</name>
<keyword evidence="9" id="KW-0560">Oxidoreductase</keyword>
<dbReference type="AlphaFoldDB" id="A0A0N5CNS8"/>
<organism evidence="15">
    <name type="scientific">Thelazia callipaeda</name>
    <name type="common">Oriental eyeworm</name>
    <name type="synonym">Parasitic nematode</name>
    <dbReference type="NCBI Taxonomy" id="103827"/>
    <lineage>
        <taxon>Eukaryota</taxon>
        <taxon>Metazoa</taxon>
        <taxon>Ecdysozoa</taxon>
        <taxon>Nematoda</taxon>
        <taxon>Chromadorea</taxon>
        <taxon>Rhabditida</taxon>
        <taxon>Spirurina</taxon>
        <taxon>Spiruromorpha</taxon>
        <taxon>Thelazioidea</taxon>
        <taxon>Thelaziidae</taxon>
        <taxon>Thelazia</taxon>
    </lineage>
</organism>
<dbReference type="OMA" id="VYCYSAL"/>
<dbReference type="Pfam" id="PF01180">
    <property type="entry name" value="DHO_dh"/>
    <property type="match status" value="1"/>
</dbReference>
<evidence type="ECO:0000256" key="11">
    <source>
        <dbReference type="ARBA" id="ARBA00048639"/>
    </source>
</evidence>
<evidence type="ECO:0000256" key="2">
    <source>
        <dbReference type="ARBA" id="ARBA00004370"/>
    </source>
</evidence>
<dbReference type="InterPro" id="IPR005719">
    <property type="entry name" value="Dihydroorotate_DH_2"/>
</dbReference>
<gene>
    <name evidence="13" type="ORF">TCLT_LOCUS1851</name>
</gene>
<dbReference type="STRING" id="103827.A0A0N5CNS8"/>
<evidence type="ECO:0000313" key="15">
    <source>
        <dbReference type="WBParaSite" id="TCLT_0000185001-mRNA-1"/>
    </source>
</evidence>
<comment type="pathway">
    <text evidence="3">Pyrimidine metabolism; UMP biosynthesis via de novo pathway; orotate from (S)-dihydroorotate (quinone route): step 1/1.</text>
</comment>
<evidence type="ECO:0000256" key="1">
    <source>
        <dbReference type="ARBA" id="ARBA00001917"/>
    </source>
</evidence>
<keyword evidence="7" id="KW-0285">Flavoprotein</keyword>
<evidence type="ECO:0000256" key="10">
    <source>
        <dbReference type="ARBA" id="ARBA00023136"/>
    </source>
</evidence>
<evidence type="ECO:0000259" key="12">
    <source>
        <dbReference type="Pfam" id="PF01180"/>
    </source>
</evidence>
<dbReference type="GO" id="GO:0005743">
    <property type="term" value="C:mitochondrial inner membrane"/>
    <property type="evidence" value="ECO:0007669"/>
    <property type="project" value="TreeGrafter"/>
</dbReference>
<sequence length="491" mass="54352">MPGAFEIELQPSPKQLRDFSWSVKLVSDCDSAIENLKPILVLTLHFVEGITKTFELTQEEVCEHFLILQKLHILLLQTFSIFKSAAIIVPSSLLLYGFVEYVTGNELFQQNQLMPLLNHAIKPSSLARLSLNLAKYRLLPPLGQSCVEYSELKCNVLGMELKNPLGLAAGFDKSKYMCILFLHFDDVNRLDYGEAINGLRKSGFGFIEIGTVTPLPQKKDSKSIKYSSDYEVVLNEVCLCFKGYISRGNFESAGLGMVHLFVKKAYDRNATVPLGVNIGRNEVNSSFKTDYSLGVDYFGPFSNYLVINFGSPNDIKKIADLQDVLKVNVGSLQRITLDGKIAPKVLIKIYPDLSESELKTIIKIALDKRYGIDGIIISNFTAYCGDNSGGAIKEDGFVSGKPLRDISTNCIRNVYRWSQGKIPIIGCGGISNGLAAYEKIRAGASLVQVYSSLLLQGFPVIGLIKRELVECLIRDGFNNVSEAVGADHRKE</sequence>
<reference evidence="15" key="1">
    <citation type="submission" date="2017-02" db="UniProtKB">
        <authorList>
            <consortium name="WormBaseParasite"/>
        </authorList>
    </citation>
    <scope>IDENTIFICATION</scope>
</reference>
<dbReference type="SUPFAM" id="SSF51395">
    <property type="entry name" value="FMN-linked oxidoreductases"/>
    <property type="match status" value="1"/>
</dbReference>
<dbReference type="InterPro" id="IPR050074">
    <property type="entry name" value="DHO_dehydrogenase"/>
</dbReference>
<dbReference type="NCBIfam" id="TIGR01036">
    <property type="entry name" value="pyrD_sub2"/>
    <property type="match status" value="1"/>
</dbReference>
<protein>
    <recommendedName>
        <fullName evidence="6">Dihydroorotate dehydrogenase (quinone), mitochondrial</fullName>
        <ecNumber evidence="5">1.3.5.2</ecNumber>
    </recommendedName>
</protein>